<gene>
    <name evidence="2" type="ORF">E4U09_004931</name>
</gene>
<dbReference type="EMBL" id="SRRH01000040">
    <property type="protein sequence ID" value="KAG6301630.1"/>
    <property type="molecule type" value="Genomic_DNA"/>
</dbReference>
<keyword evidence="3" id="KW-1185">Reference proteome</keyword>
<dbReference type="AlphaFoldDB" id="A0A9P7U4C3"/>
<dbReference type="Proteomes" id="UP000707071">
    <property type="component" value="Unassembled WGS sequence"/>
</dbReference>
<sequence>MASKHDGPMRFNVEPKYGGIEAPGRIRQTTRLPHDAGRPDNATVSGFVVASSRRLRPSSSLQKWKIGNPKSEYPSHTSVPHLM</sequence>
<evidence type="ECO:0000256" key="1">
    <source>
        <dbReference type="SAM" id="MobiDB-lite"/>
    </source>
</evidence>
<name>A0A9P7U4C3_9HYPO</name>
<organism evidence="2 3">
    <name type="scientific">Claviceps aff. purpurea</name>
    <dbReference type="NCBI Taxonomy" id="1967640"/>
    <lineage>
        <taxon>Eukaryota</taxon>
        <taxon>Fungi</taxon>
        <taxon>Dikarya</taxon>
        <taxon>Ascomycota</taxon>
        <taxon>Pezizomycotina</taxon>
        <taxon>Sordariomycetes</taxon>
        <taxon>Hypocreomycetidae</taxon>
        <taxon>Hypocreales</taxon>
        <taxon>Clavicipitaceae</taxon>
        <taxon>Claviceps</taxon>
    </lineage>
</organism>
<feature type="region of interest" description="Disordered" evidence="1">
    <location>
        <begin position="1"/>
        <end position="43"/>
    </location>
</feature>
<reference evidence="2 3" key="1">
    <citation type="journal article" date="2020" name="bioRxiv">
        <title>Whole genome comparisons of ergot fungi reveals the divergence and evolution of species within the genus Claviceps are the result of varying mechanisms driving genome evolution and host range expansion.</title>
        <authorList>
            <person name="Wyka S.A."/>
            <person name="Mondo S.J."/>
            <person name="Liu M."/>
            <person name="Dettman J."/>
            <person name="Nalam V."/>
            <person name="Broders K.D."/>
        </authorList>
    </citation>
    <scope>NUCLEOTIDE SEQUENCE [LARGE SCALE GENOMIC DNA]</scope>
    <source>
        <strain evidence="2 3">Clav52</strain>
    </source>
</reference>
<protein>
    <submittedName>
        <fullName evidence="2">Uncharacterized protein</fullName>
    </submittedName>
</protein>
<evidence type="ECO:0000313" key="2">
    <source>
        <dbReference type="EMBL" id="KAG6301630.1"/>
    </source>
</evidence>
<feature type="region of interest" description="Disordered" evidence="1">
    <location>
        <begin position="58"/>
        <end position="83"/>
    </location>
</feature>
<evidence type="ECO:0000313" key="3">
    <source>
        <dbReference type="Proteomes" id="UP000707071"/>
    </source>
</evidence>
<accession>A0A9P7U4C3</accession>
<feature type="compositionally biased region" description="Polar residues" evidence="1">
    <location>
        <begin position="74"/>
        <end position="83"/>
    </location>
</feature>
<proteinExistence type="predicted"/>
<comment type="caution">
    <text evidence="2">The sequence shown here is derived from an EMBL/GenBank/DDBJ whole genome shotgun (WGS) entry which is preliminary data.</text>
</comment>